<keyword evidence="3" id="KW-0393">Immunoglobulin domain</keyword>
<feature type="domain" description="Ig-like" evidence="5">
    <location>
        <begin position="314"/>
        <end position="396"/>
    </location>
</feature>
<dbReference type="InterPro" id="IPR007110">
    <property type="entry name" value="Ig-like_dom"/>
</dbReference>
<dbReference type="InterPro" id="IPR013098">
    <property type="entry name" value="Ig_I-set"/>
</dbReference>
<dbReference type="InterPro" id="IPR013106">
    <property type="entry name" value="Ig_V-set"/>
</dbReference>
<dbReference type="PROSITE" id="PS50835">
    <property type="entry name" value="IG_LIKE"/>
    <property type="match status" value="1"/>
</dbReference>
<dbReference type="SMART" id="SM00409">
    <property type="entry name" value="IG"/>
    <property type="match status" value="3"/>
</dbReference>
<evidence type="ECO:0000256" key="2">
    <source>
        <dbReference type="ARBA" id="ARBA00023180"/>
    </source>
</evidence>
<name>A0ABM2WPU6_MESAU</name>
<proteinExistence type="inferred from homology"/>
<keyword evidence="2" id="KW-0325">Glycoprotein</keyword>
<dbReference type="InterPro" id="IPR003599">
    <property type="entry name" value="Ig_sub"/>
</dbReference>
<dbReference type="SUPFAM" id="SSF48726">
    <property type="entry name" value="Immunoglobulin"/>
    <property type="match status" value="4"/>
</dbReference>
<evidence type="ECO:0000256" key="1">
    <source>
        <dbReference type="ARBA" id="ARBA00022729"/>
    </source>
</evidence>
<reference evidence="7" key="1">
    <citation type="submission" date="2025-08" db="UniProtKB">
        <authorList>
            <consortium name="RefSeq"/>
        </authorList>
    </citation>
    <scope>IDENTIFICATION</scope>
    <source>
        <tissue evidence="7">Liver</tissue>
    </source>
</reference>
<dbReference type="PANTHER" id="PTHR44427:SF1">
    <property type="entry name" value="CARCINOEMBRYONIC ANTIGEN-RELATED CELL ADHESION MOLECULE 1"/>
    <property type="match status" value="1"/>
</dbReference>
<dbReference type="InterPro" id="IPR013783">
    <property type="entry name" value="Ig-like_fold"/>
</dbReference>
<dbReference type="Gene3D" id="2.60.40.10">
    <property type="entry name" value="Immunoglobulins"/>
    <property type="match status" value="4"/>
</dbReference>
<evidence type="ECO:0000259" key="5">
    <source>
        <dbReference type="PROSITE" id="PS50835"/>
    </source>
</evidence>
<dbReference type="CDD" id="cd05774">
    <property type="entry name" value="IgV_CEACAM_D1"/>
    <property type="match status" value="2"/>
</dbReference>
<keyword evidence="6" id="KW-1185">Reference proteome</keyword>
<organism evidence="6 7">
    <name type="scientific">Mesocricetus auratus</name>
    <name type="common">Golden hamster</name>
    <dbReference type="NCBI Taxonomy" id="10036"/>
    <lineage>
        <taxon>Eukaryota</taxon>
        <taxon>Metazoa</taxon>
        <taxon>Chordata</taxon>
        <taxon>Craniata</taxon>
        <taxon>Vertebrata</taxon>
        <taxon>Euteleostomi</taxon>
        <taxon>Mammalia</taxon>
        <taxon>Eutheria</taxon>
        <taxon>Euarchontoglires</taxon>
        <taxon>Glires</taxon>
        <taxon>Rodentia</taxon>
        <taxon>Myomorpha</taxon>
        <taxon>Muroidea</taxon>
        <taxon>Cricetidae</taxon>
        <taxon>Cricetinae</taxon>
        <taxon>Mesocricetus</taxon>
    </lineage>
</organism>
<dbReference type="InterPro" id="IPR036179">
    <property type="entry name" value="Ig-like_dom_sf"/>
</dbReference>
<evidence type="ECO:0000256" key="4">
    <source>
        <dbReference type="ARBA" id="ARBA00038222"/>
    </source>
</evidence>
<dbReference type="PANTHER" id="PTHR44427">
    <property type="entry name" value="CARCINOEMBRYONIC ANTIGEN-RELATED CELL ADHESION MOLECULE 19"/>
    <property type="match status" value="1"/>
</dbReference>
<dbReference type="InterPro" id="IPR003598">
    <property type="entry name" value="Ig_sub2"/>
</dbReference>
<dbReference type="GeneID" id="101831816"/>
<protein>
    <submittedName>
        <fullName evidence="7">Pregnancy-specific glycoprotein 22-like</fullName>
    </submittedName>
</protein>
<gene>
    <name evidence="7" type="primary">LOC101831816</name>
</gene>
<dbReference type="Pfam" id="PF07686">
    <property type="entry name" value="V-set"/>
    <property type="match status" value="2"/>
</dbReference>
<keyword evidence="1" id="KW-0732">Signal</keyword>
<evidence type="ECO:0000256" key="3">
    <source>
        <dbReference type="ARBA" id="ARBA00023319"/>
    </source>
</evidence>
<dbReference type="InterPro" id="IPR050831">
    <property type="entry name" value="CEA_cell_adhesion"/>
</dbReference>
<dbReference type="Proteomes" id="UP000886700">
    <property type="component" value="Unplaced"/>
</dbReference>
<evidence type="ECO:0000313" key="7">
    <source>
        <dbReference type="RefSeq" id="XP_040590175.1"/>
    </source>
</evidence>
<comment type="similarity">
    <text evidence="4">Belongs to the immunoglobulin superfamily. CEA family.</text>
</comment>
<evidence type="ECO:0000313" key="6">
    <source>
        <dbReference type="Proteomes" id="UP000886700"/>
    </source>
</evidence>
<dbReference type="RefSeq" id="XP_040590175.1">
    <property type="nucleotide sequence ID" value="XM_040734241.1"/>
</dbReference>
<sequence length="398" mass="44673">MKQEIAIYALDKNLSQPGTVHSGRETICRNGSLLLKTVNQNDAGFYTLRTYNRNGKIISTTSMYLHVQAFLWKCGNLGTSVKFTIESVPPSVTEGGSVLLVIHNPPENILGFVWFKGKTEFKNIVAAQIISHGKSAVWGPAYSGREMLHSDGSLLIHGVIQKDPGLYTLRILRTDMRREDTQVQLQVETSLSLFCNLLTSSQLIIQPVPQYPAEGESILLQVQNLPEDLQSFSWYKSKHGTPVNEIVEYRRDMNSISWGPAHRKRGMVYSNGSLMLHDVTEKDSGIYTLSFINKDFNVEKAYVEFYIKKDVTQPFVQITDTTVTGGTSVIFTCISPDTDTSIRWIFGKKNLQITERMTLSPTKCGLKIDPVQSEDAGEYQCEVSNRFSLKTSLPVSWP</sequence>
<dbReference type="Pfam" id="PF07679">
    <property type="entry name" value="I-set"/>
    <property type="match status" value="1"/>
</dbReference>
<accession>A0ABM2WPU6</accession>
<dbReference type="SMART" id="SM00408">
    <property type="entry name" value="IGc2"/>
    <property type="match status" value="2"/>
</dbReference>